<dbReference type="CDD" id="cd08249">
    <property type="entry name" value="enoyl_reductase_like"/>
    <property type="match status" value="1"/>
</dbReference>
<evidence type="ECO:0000256" key="3">
    <source>
        <dbReference type="ARBA" id="ARBA00022723"/>
    </source>
</evidence>
<reference evidence="7 8" key="1">
    <citation type="journal article" date="2014" name="BMC Genomics">
        <title>Comparative genome sequencing reveals chemotype-specific gene clusters in the toxigenic black mold Stachybotrys.</title>
        <authorList>
            <person name="Semeiks J."/>
            <person name="Borek D."/>
            <person name="Otwinowski Z."/>
            <person name="Grishin N.V."/>
        </authorList>
    </citation>
    <scope>NUCLEOTIDE SEQUENCE [LARGE SCALE GENOMIC DNA]</scope>
    <source>
        <strain evidence="8">CBS 109288 / IBT 7711</strain>
    </source>
</reference>
<name>A0A084B8D3_STACB</name>
<dbReference type="InterPro" id="IPR011057">
    <property type="entry name" value="Mss4-like_sf"/>
</dbReference>
<dbReference type="InterPro" id="IPR013149">
    <property type="entry name" value="ADH-like_C"/>
</dbReference>
<dbReference type="SMART" id="SM00829">
    <property type="entry name" value="PKS_ER"/>
    <property type="match status" value="1"/>
</dbReference>
<sequence length="763" mass="83503">MTAAYPETHLAIASTAKRAPLTTISVPTVAPGPGEVVVRVQWAASTPLDLHQADGGVAVQSYPFVMGCNLAGVVVAVGPDDASADKPHAAPLVVGDRVVGFAALEEKSRGYQEYVTMPRCQLGRVPDNITTEAAVTVPTNLLTTFHAMTAEFGLDVPWPTPQGYVPRHADAPFLIWGGASSVGLYMVQMLRHWGYKNVLVVASRKHHAELTALGATKCFDYHDADVAEQIRAHASKIPFILDCIGSMENSMRPLTKIAESGSVVAVLMPVIIRDATAEVEPQYTLLATDVLQGEWKDGVEVRSVRAFFYDQNPLWKTHLQPDIMPALLETGVVQPNRQRIVEGASMLERAQKALDLMRERAPSGESCINSIMAATDDSIELAAHCLCKKHEFTTPVKKQCLPLKAFTCHCHSCRHLTGSLFTSDTPWPGPHKPIRDSSLSKYAFTKNVTLLFCGTCSAPLFFHEHYEGREDEIGVFTGALANAAVPELVRFVDHIFMGDVPDGGAAPWLGRVSEGGAATMWHGRRHKTQRMGCDWPAVELLPTVEEKSGVDEIRITCRCKGVDLRLRRGEEDYAHLPAEELPPYIDPKTRKRLVTFECCDSCRLTLGADIINWTSSSLRHIAFPTSALTALSFPSTTAALHAAVTSTIARDARLGTLAAYASSPGVRRYFCARCSASIFYTNDKYPDDVDIPVGVLEHPGGAARAEDFLVWEFGTMGYVEDGKGGWREGFVEGVRRDAEEWRVKRGYPNSARRMVEDDEQSSA</sequence>
<evidence type="ECO:0000256" key="2">
    <source>
        <dbReference type="ARBA" id="ARBA00008072"/>
    </source>
</evidence>
<keyword evidence="5" id="KW-0560">Oxidoreductase</keyword>
<protein>
    <recommendedName>
        <fullName evidence="6">CENP-V/GFA domain-containing protein</fullName>
    </recommendedName>
</protein>
<dbReference type="InterPro" id="IPR006913">
    <property type="entry name" value="CENP-V/GFA"/>
</dbReference>
<feature type="domain" description="CENP-V/GFA" evidence="6">
    <location>
        <begin position="381"/>
        <end position="509"/>
    </location>
</feature>
<evidence type="ECO:0000256" key="4">
    <source>
        <dbReference type="ARBA" id="ARBA00022833"/>
    </source>
</evidence>
<evidence type="ECO:0000256" key="1">
    <source>
        <dbReference type="ARBA" id="ARBA00005495"/>
    </source>
</evidence>
<dbReference type="HOGENOM" id="CLU_365695_0_0_1"/>
<dbReference type="InterPro" id="IPR047122">
    <property type="entry name" value="Trans-enoyl_RdTase-like"/>
</dbReference>
<dbReference type="SUPFAM" id="SSF51735">
    <property type="entry name" value="NAD(P)-binding Rossmann-fold domains"/>
    <property type="match status" value="1"/>
</dbReference>
<dbReference type="Proteomes" id="UP000028045">
    <property type="component" value="Unassembled WGS sequence"/>
</dbReference>
<dbReference type="SUPFAM" id="SSF51316">
    <property type="entry name" value="Mss4-like"/>
    <property type="match status" value="2"/>
</dbReference>
<comment type="similarity">
    <text evidence="1">Belongs to the Gfa family.</text>
</comment>
<dbReference type="InterPro" id="IPR011032">
    <property type="entry name" value="GroES-like_sf"/>
</dbReference>
<organism evidence="7 8">
    <name type="scientific">Stachybotrys chartarum (strain CBS 109288 / IBT 7711)</name>
    <name type="common">Toxic black mold</name>
    <name type="synonym">Stilbospora chartarum</name>
    <dbReference type="NCBI Taxonomy" id="1280523"/>
    <lineage>
        <taxon>Eukaryota</taxon>
        <taxon>Fungi</taxon>
        <taxon>Dikarya</taxon>
        <taxon>Ascomycota</taxon>
        <taxon>Pezizomycotina</taxon>
        <taxon>Sordariomycetes</taxon>
        <taxon>Hypocreomycetidae</taxon>
        <taxon>Hypocreales</taxon>
        <taxon>Stachybotryaceae</taxon>
        <taxon>Stachybotrys</taxon>
    </lineage>
</organism>
<dbReference type="Gene3D" id="2.170.150.70">
    <property type="match status" value="1"/>
</dbReference>
<dbReference type="PROSITE" id="PS51891">
    <property type="entry name" value="CENP_V_GFA"/>
    <property type="match status" value="1"/>
</dbReference>
<dbReference type="InterPro" id="IPR036291">
    <property type="entry name" value="NAD(P)-bd_dom_sf"/>
</dbReference>
<dbReference type="GO" id="GO:0016651">
    <property type="term" value="F:oxidoreductase activity, acting on NAD(P)H"/>
    <property type="evidence" value="ECO:0007669"/>
    <property type="project" value="InterPro"/>
</dbReference>
<gene>
    <name evidence="7" type="ORF">S7711_03112</name>
</gene>
<dbReference type="InterPro" id="IPR013154">
    <property type="entry name" value="ADH-like_N"/>
</dbReference>
<evidence type="ECO:0000313" key="8">
    <source>
        <dbReference type="Proteomes" id="UP000028045"/>
    </source>
</evidence>
<evidence type="ECO:0000256" key="5">
    <source>
        <dbReference type="ARBA" id="ARBA00023002"/>
    </source>
</evidence>
<dbReference type="SUPFAM" id="SSF50129">
    <property type="entry name" value="GroES-like"/>
    <property type="match status" value="1"/>
</dbReference>
<dbReference type="Pfam" id="PF08240">
    <property type="entry name" value="ADH_N"/>
    <property type="match status" value="1"/>
</dbReference>
<dbReference type="Gene3D" id="3.90.180.10">
    <property type="entry name" value="Medium-chain alcohol dehydrogenases, catalytic domain"/>
    <property type="match status" value="1"/>
</dbReference>
<accession>A0A084B8D3</accession>
<dbReference type="Gene3D" id="3.90.1590.10">
    <property type="entry name" value="glutathione-dependent formaldehyde- activating enzyme (gfa)"/>
    <property type="match status" value="1"/>
</dbReference>
<dbReference type="GO" id="GO:0016846">
    <property type="term" value="F:carbon-sulfur lyase activity"/>
    <property type="evidence" value="ECO:0007669"/>
    <property type="project" value="InterPro"/>
</dbReference>
<dbReference type="InterPro" id="IPR020843">
    <property type="entry name" value="ER"/>
</dbReference>
<dbReference type="Pfam" id="PF04828">
    <property type="entry name" value="GFA"/>
    <property type="match status" value="1"/>
</dbReference>
<dbReference type="PANTHER" id="PTHR45348">
    <property type="entry name" value="HYPOTHETICAL OXIDOREDUCTASE (EUROFUNG)"/>
    <property type="match status" value="1"/>
</dbReference>
<comment type="similarity">
    <text evidence="2">Belongs to the zinc-containing alcohol dehydrogenase family.</text>
</comment>
<evidence type="ECO:0000313" key="7">
    <source>
        <dbReference type="EMBL" id="KEY73812.1"/>
    </source>
</evidence>
<dbReference type="Pfam" id="PF00107">
    <property type="entry name" value="ADH_zinc_N"/>
    <property type="match status" value="1"/>
</dbReference>
<proteinExistence type="inferred from homology"/>
<dbReference type="PANTHER" id="PTHR45348:SF3">
    <property type="entry name" value="ENOYL REDUCTASE (ER) DOMAIN-CONTAINING PROTEIN"/>
    <property type="match status" value="1"/>
</dbReference>
<evidence type="ECO:0000259" key="6">
    <source>
        <dbReference type="PROSITE" id="PS51891"/>
    </source>
</evidence>
<keyword evidence="4" id="KW-0862">Zinc</keyword>
<dbReference type="OrthoDB" id="9992527at2759"/>
<dbReference type="EMBL" id="KL647752">
    <property type="protein sequence ID" value="KEY73812.1"/>
    <property type="molecule type" value="Genomic_DNA"/>
</dbReference>
<dbReference type="Gene3D" id="3.40.50.720">
    <property type="entry name" value="NAD(P)-binding Rossmann-like Domain"/>
    <property type="match status" value="1"/>
</dbReference>
<keyword evidence="8" id="KW-1185">Reference proteome</keyword>
<dbReference type="GO" id="GO:0046872">
    <property type="term" value="F:metal ion binding"/>
    <property type="evidence" value="ECO:0007669"/>
    <property type="project" value="UniProtKB-KW"/>
</dbReference>
<keyword evidence="3" id="KW-0479">Metal-binding</keyword>
<dbReference type="AlphaFoldDB" id="A0A084B8D3"/>